<dbReference type="AlphaFoldDB" id="A0A7Z0WT87"/>
<dbReference type="Gene3D" id="3.40.630.30">
    <property type="match status" value="1"/>
</dbReference>
<feature type="domain" description="N-acetyltransferase" evidence="1">
    <location>
        <begin position="117"/>
        <end position="267"/>
    </location>
</feature>
<reference evidence="2 3" key="1">
    <citation type="submission" date="2016-12" db="EMBL/GenBank/DDBJ databases">
        <title>The draft genome sequence of Actinophytocola xinjiangensis.</title>
        <authorList>
            <person name="Wang W."/>
            <person name="Yuan L."/>
        </authorList>
    </citation>
    <scope>NUCLEOTIDE SEQUENCE [LARGE SCALE GENOMIC DNA]</scope>
    <source>
        <strain evidence="2 3">CGMCC 4.4663</strain>
    </source>
</reference>
<keyword evidence="3" id="KW-1185">Reference proteome</keyword>
<sequence length="267" mass="28510">MDALVALGVPADQAEVFVDEDMVLDLAGHTLLVSVHDEDMTGRARGFVALGAESLLGDPAALTALRAELTARAGGPTTVVVRLGPGHEPPEPLGARLISRYLTAGQDVRLTDPAGEWTVRRYRAADRDAVAELLLAALREGYRILGDGPVEGLPEAYVASLLDREGDEVTVFTAHHGEVFTGHATLMYEEDDLTGTPQLELFDLFVLGEWRGTEAGRLLTTSAIRHAREAGLPLRGHVAGDDDNAVTVAARLCAAGWLAAESYWELP</sequence>
<dbReference type="Proteomes" id="UP000185696">
    <property type="component" value="Unassembled WGS sequence"/>
</dbReference>
<comment type="caution">
    <text evidence="2">The sequence shown here is derived from an EMBL/GenBank/DDBJ whole genome shotgun (WGS) entry which is preliminary data.</text>
</comment>
<dbReference type="EMBL" id="MSIF01000001">
    <property type="protein sequence ID" value="OLF13984.1"/>
    <property type="molecule type" value="Genomic_DNA"/>
</dbReference>
<organism evidence="2 3">
    <name type="scientific">Actinophytocola xinjiangensis</name>
    <dbReference type="NCBI Taxonomy" id="485602"/>
    <lineage>
        <taxon>Bacteria</taxon>
        <taxon>Bacillati</taxon>
        <taxon>Actinomycetota</taxon>
        <taxon>Actinomycetes</taxon>
        <taxon>Pseudonocardiales</taxon>
        <taxon>Pseudonocardiaceae</taxon>
    </lineage>
</organism>
<gene>
    <name evidence="2" type="ORF">BLA60_02050</name>
</gene>
<evidence type="ECO:0000259" key="1">
    <source>
        <dbReference type="PROSITE" id="PS51186"/>
    </source>
</evidence>
<evidence type="ECO:0000313" key="3">
    <source>
        <dbReference type="Proteomes" id="UP000185696"/>
    </source>
</evidence>
<dbReference type="InterPro" id="IPR016181">
    <property type="entry name" value="Acyl_CoA_acyltransferase"/>
</dbReference>
<name>A0A7Z0WT87_9PSEU</name>
<evidence type="ECO:0000313" key="2">
    <source>
        <dbReference type="EMBL" id="OLF13984.1"/>
    </source>
</evidence>
<protein>
    <recommendedName>
        <fullName evidence="1">N-acetyltransferase domain-containing protein</fullName>
    </recommendedName>
</protein>
<dbReference type="SUPFAM" id="SSF55729">
    <property type="entry name" value="Acyl-CoA N-acyltransferases (Nat)"/>
    <property type="match status" value="1"/>
</dbReference>
<accession>A0A7Z0WT87</accession>
<dbReference type="InterPro" id="IPR000182">
    <property type="entry name" value="GNAT_dom"/>
</dbReference>
<proteinExistence type="predicted"/>
<dbReference type="GO" id="GO:0016747">
    <property type="term" value="F:acyltransferase activity, transferring groups other than amino-acyl groups"/>
    <property type="evidence" value="ECO:0007669"/>
    <property type="project" value="InterPro"/>
</dbReference>
<dbReference type="Pfam" id="PF00583">
    <property type="entry name" value="Acetyltransf_1"/>
    <property type="match status" value="1"/>
</dbReference>
<dbReference type="PROSITE" id="PS51186">
    <property type="entry name" value="GNAT"/>
    <property type="match status" value="1"/>
</dbReference>